<gene>
    <name evidence="3" type="ORF">FNH08_00280</name>
</gene>
<comment type="caution">
    <text evidence="3">The sequence shown here is derived from an EMBL/GenBank/DDBJ whole genome shotgun (WGS) entry which is preliminary data.</text>
</comment>
<dbReference type="GO" id="GO:0019752">
    <property type="term" value="P:carboxylic acid metabolic process"/>
    <property type="evidence" value="ECO:0007669"/>
    <property type="project" value="UniProtKB-ARBA"/>
</dbReference>
<evidence type="ECO:0000256" key="1">
    <source>
        <dbReference type="ARBA" id="ARBA00022723"/>
    </source>
</evidence>
<protein>
    <submittedName>
        <fullName evidence="3">Fumarylacetoacetate hydrolase family protein</fullName>
    </submittedName>
</protein>
<name>A0A5N8X881_9ACTN</name>
<reference evidence="3 4" key="1">
    <citation type="submission" date="2019-07" db="EMBL/GenBank/DDBJ databases">
        <title>New species of Amycolatopsis and Streptomyces.</title>
        <authorList>
            <person name="Duangmal K."/>
            <person name="Teo W.F.A."/>
            <person name="Lipun K."/>
        </authorList>
    </citation>
    <scope>NUCLEOTIDE SEQUENCE [LARGE SCALE GENOMIC DNA]</scope>
    <source>
        <strain evidence="3 4">NBRC 106415</strain>
    </source>
</reference>
<feature type="domain" description="Fumarylacetoacetase-like C-terminal" evidence="2">
    <location>
        <begin position="87"/>
        <end position="292"/>
    </location>
</feature>
<organism evidence="3 4">
    <name type="scientific">Streptomyces spongiae</name>
    <dbReference type="NCBI Taxonomy" id="565072"/>
    <lineage>
        <taxon>Bacteria</taxon>
        <taxon>Bacillati</taxon>
        <taxon>Actinomycetota</taxon>
        <taxon>Actinomycetes</taxon>
        <taxon>Kitasatosporales</taxon>
        <taxon>Streptomycetaceae</taxon>
        <taxon>Streptomyces</taxon>
    </lineage>
</organism>
<dbReference type="InterPro" id="IPR036663">
    <property type="entry name" value="Fumarylacetoacetase_C_sf"/>
</dbReference>
<dbReference type="Pfam" id="PF01557">
    <property type="entry name" value="FAA_hydrolase"/>
    <property type="match status" value="1"/>
</dbReference>
<evidence type="ECO:0000313" key="4">
    <source>
        <dbReference type="Proteomes" id="UP000400924"/>
    </source>
</evidence>
<dbReference type="Proteomes" id="UP000400924">
    <property type="component" value="Unassembled WGS sequence"/>
</dbReference>
<keyword evidence="3" id="KW-0378">Hydrolase</keyword>
<dbReference type="GO" id="GO:0046872">
    <property type="term" value="F:metal ion binding"/>
    <property type="evidence" value="ECO:0007669"/>
    <property type="project" value="UniProtKB-KW"/>
</dbReference>
<dbReference type="OrthoDB" id="9805307at2"/>
<evidence type="ECO:0000259" key="2">
    <source>
        <dbReference type="Pfam" id="PF01557"/>
    </source>
</evidence>
<dbReference type="PANTHER" id="PTHR11820:SF112">
    <property type="entry name" value="FUMARYLACETOACETATE HYDROLASE FAMILY PROTEIN (AFU_ORTHOLOGUE AFUA_1G02370)-RELATED"/>
    <property type="match status" value="1"/>
</dbReference>
<evidence type="ECO:0000313" key="3">
    <source>
        <dbReference type="EMBL" id="MPY55680.1"/>
    </source>
</evidence>
<dbReference type="SUPFAM" id="SSF56529">
    <property type="entry name" value="FAH"/>
    <property type="match status" value="1"/>
</dbReference>
<dbReference type="PANTHER" id="PTHR11820">
    <property type="entry name" value="ACYLPYRUVASE"/>
    <property type="match status" value="1"/>
</dbReference>
<proteinExistence type="predicted"/>
<dbReference type="Gene3D" id="3.90.850.10">
    <property type="entry name" value="Fumarylacetoacetase-like, C-terminal domain"/>
    <property type="match status" value="1"/>
</dbReference>
<dbReference type="GO" id="GO:0016853">
    <property type="term" value="F:isomerase activity"/>
    <property type="evidence" value="ECO:0007669"/>
    <property type="project" value="UniProtKB-ARBA"/>
</dbReference>
<dbReference type="FunFam" id="3.90.850.10:FF:000002">
    <property type="entry name" value="2-hydroxyhepta-2,4-diene-1,7-dioate isomerase"/>
    <property type="match status" value="1"/>
</dbReference>
<keyword evidence="1" id="KW-0479">Metal-binding</keyword>
<dbReference type="InterPro" id="IPR011234">
    <property type="entry name" value="Fumarylacetoacetase-like_C"/>
</dbReference>
<sequence>MRRLPMTEQSWAAEAGLGRAELADGPAVVLFRPGATAAHIATVDGLAFTDLPALLEAAEGQSGRIQPGKPVALNEDALLSPVGRPRKIICVGQNYPAHSRETGRASAPSYPDLFPKWDNALAGPYADLALPPESDKVDYESELAVVIGRRCRRVAAEDVADVVFGYTIANDGSVRDYQLHTPGRTAGKAWDGLTPLGPVVVPAERLGGVHPDLRVTGLLNGETVQDDRTSSMVYGVTELITYLTTFLTLEPGDLILTGTPAGVGAVRQPPRYLTDGDEFQVHVEGIGALCNRYHAEKRP</sequence>
<dbReference type="EMBL" id="VJZC01000001">
    <property type="protein sequence ID" value="MPY55680.1"/>
    <property type="molecule type" value="Genomic_DNA"/>
</dbReference>
<accession>A0A5N8X881</accession>
<dbReference type="AlphaFoldDB" id="A0A5N8X881"/>
<dbReference type="GO" id="GO:0016787">
    <property type="term" value="F:hydrolase activity"/>
    <property type="evidence" value="ECO:0007669"/>
    <property type="project" value="UniProtKB-KW"/>
</dbReference>
<keyword evidence="4" id="KW-1185">Reference proteome</keyword>